<dbReference type="Gene3D" id="3.30.530.20">
    <property type="match status" value="1"/>
</dbReference>
<gene>
    <name evidence="3" type="ORF">D4A39_15355</name>
</gene>
<sequence>MERSGVTKWFAAGLVVGSLVWAPMAQAAGWEPVKQGQGRTEVSTYEKDVADSPVKAFRGVTEVKAPVLSVLAVLADAQACAEWLYQCQSLELRDNDQAYIRFKGIWPAKDRDALIQTQTTQNADGGAITIASRKVDGEPQHDGYVRVAALRDRFVLTPLDDGWTRIEFETLIDPGGNVSSVANVISNQAPKETLQGLRKLAGSDAYQGAKLDQALVRYPALKGMVLPESHQPD</sequence>
<dbReference type="InterPro" id="IPR002913">
    <property type="entry name" value="START_lipid-bd_dom"/>
</dbReference>
<dbReference type="InterPro" id="IPR023393">
    <property type="entry name" value="START-like_dom_sf"/>
</dbReference>
<dbReference type="Pfam" id="PF01852">
    <property type="entry name" value="START"/>
    <property type="match status" value="1"/>
</dbReference>
<dbReference type="OrthoDB" id="5734556at2"/>
<dbReference type="Proteomes" id="UP000283734">
    <property type="component" value="Unassembled WGS sequence"/>
</dbReference>
<dbReference type="GO" id="GO:0008289">
    <property type="term" value="F:lipid binding"/>
    <property type="evidence" value="ECO:0007669"/>
    <property type="project" value="InterPro"/>
</dbReference>
<feature type="chain" id="PRO_5019476723" description="START domain-containing protein" evidence="1">
    <location>
        <begin position="28"/>
        <end position="233"/>
    </location>
</feature>
<evidence type="ECO:0000256" key="1">
    <source>
        <dbReference type="SAM" id="SignalP"/>
    </source>
</evidence>
<dbReference type="PIRSF" id="PIRSF039033">
    <property type="entry name" value="START_dom"/>
    <property type="match status" value="1"/>
</dbReference>
<evidence type="ECO:0000259" key="2">
    <source>
        <dbReference type="Pfam" id="PF01852"/>
    </source>
</evidence>
<dbReference type="AlphaFoldDB" id="A0A418XU26"/>
<evidence type="ECO:0000313" key="3">
    <source>
        <dbReference type="EMBL" id="RJG16169.1"/>
    </source>
</evidence>
<dbReference type="SUPFAM" id="SSF55961">
    <property type="entry name" value="Bet v1-like"/>
    <property type="match status" value="1"/>
</dbReference>
<keyword evidence="1" id="KW-0732">Signal</keyword>
<dbReference type="RefSeq" id="WP_022983731.1">
    <property type="nucleotide sequence ID" value="NZ_QYYA01000006.1"/>
</dbReference>
<dbReference type="EMBL" id="QYYA01000006">
    <property type="protein sequence ID" value="RJG16169.1"/>
    <property type="molecule type" value="Genomic_DNA"/>
</dbReference>
<protein>
    <recommendedName>
        <fullName evidence="2">START domain-containing protein</fullName>
    </recommendedName>
</protein>
<evidence type="ECO:0000313" key="4">
    <source>
        <dbReference type="Proteomes" id="UP000283734"/>
    </source>
</evidence>
<feature type="domain" description="START" evidence="2">
    <location>
        <begin position="25"/>
        <end position="179"/>
    </location>
</feature>
<feature type="signal peptide" evidence="1">
    <location>
        <begin position="1"/>
        <end position="27"/>
    </location>
</feature>
<keyword evidence="4" id="KW-1185">Reference proteome</keyword>
<dbReference type="InterPro" id="IPR028347">
    <property type="entry name" value="START_dom_prot"/>
</dbReference>
<reference evidence="3 4" key="1">
    <citation type="submission" date="2018-09" db="EMBL/GenBank/DDBJ databases">
        <title>Alcanivorax profundi sp. nov., isolated from 1000 m-depth seawater of the Mariana Trench.</title>
        <authorList>
            <person name="Liu J."/>
        </authorList>
    </citation>
    <scope>NUCLEOTIDE SEQUENCE [LARGE SCALE GENOMIC DNA]</scope>
    <source>
        <strain evidence="3 4">MTEO17</strain>
    </source>
</reference>
<name>A0A418XU26_9GAMM</name>
<comment type="caution">
    <text evidence="3">The sequence shown here is derived from an EMBL/GenBank/DDBJ whole genome shotgun (WGS) entry which is preliminary data.</text>
</comment>
<organism evidence="3 4">
    <name type="scientific">Alcanivorax profundi</name>
    <dbReference type="NCBI Taxonomy" id="2338368"/>
    <lineage>
        <taxon>Bacteria</taxon>
        <taxon>Pseudomonadati</taxon>
        <taxon>Pseudomonadota</taxon>
        <taxon>Gammaproteobacteria</taxon>
        <taxon>Oceanospirillales</taxon>
        <taxon>Alcanivoracaceae</taxon>
        <taxon>Alcanivorax</taxon>
    </lineage>
</organism>
<accession>A0A418XU26</accession>
<proteinExistence type="predicted"/>